<dbReference type="Pfam" id="PF07299">
    <property type="entry name" value="EF-G-binding_N"/>
    <property type="match status" value="1"/>
</dbReference>
<evidence type="ECO:0000313" key="3">
    <source>
        <dbReference type="EMBL" id="WDH80687.1"/>
    </source>
</evidence>
<protein>
    <submittedName>
        <fullName evidence="3">FusB/FusC family EF-G-binding protein</fullName>
    </submittedName>
</protein>
<dbReference type="Proteomes" id="UP001220962">
    <property type="component" value="Chromosome"/>
</dbReference>
<name>A0AAX3MTW8_9BACL</name>
<dbReference type="Proteomes" id="UP001221519">
    <property type="component" value="Chromosome"/>
</dbReference>
<proteinExistence type="predicted"/>
<gene>
    <name evidence="3" type="ORF">PUW23_14100</name>
    <name evidence="4" type="ORF">PUW25_13845</name>
</gene>
<evidence type="ECO:0000313" key="5">
    <source>
        <dbReference type="Proteomes" id="UP001220962"/>
    </source>
</evidence>
<dbReference type="AlphaFoldDB" id="A0AAX3MTW8"/>
<sequence length="214" mass="24771">MQTPFIQNHQYNEIKKQANFLLKTLRTIADRKVLDTVRSTTVSNAIAAFNELNVEERHLLEQLSNHEVPHELQNYLDSLEAYIVPFPHVTQKQIQKLFPKVKKLKVPDLEMIDYNHTTYLRWIDIATNRLFIVYPYKGQLVGLEGSITPINKKGYCMFCNRQHELGFFNVKTKKGGSQDNFSSIGQYVCMDGEACNYNITDPSVLERFIHSTGK</sequence>
<dbReference type="InterPro" id="IPR038344">
    <property type="entry name" value="EF-G_N_sf"/>
</dbReference>
<dbReference type="EMBL" id="CP118101">
    <property type="protein sequence ID" value="WDH80687.1"/>
    <property type="molecule type" value="Genomic_DNA"/>
</dbReference>
<feature type="domain" description="Elongation factor G-binding protein N-terminal" evidence="1">
    <location>
        <begin position="5"/>
        <end position="87"/>
    </location>
</feature>
<evidence type="ECO:0000313" key="6">
    <source>
        <dbReference type="Proteomes" id="UP001221519"/>
    </source>
</evidence>
<dbReference type="Gene3D" id="1.20.1280.250">
    <property type="match status" value="1"/>
</dbReference>
<feature type="domain" description="Elongation factor G-binding protein C-terminal treble-clef zinc-finger" evidence="2">
    <location>
        <begin position="101"/>
        <end position="199"/>
    </location>
</feature>
<dbReference type="InterPro" id="IPR010841">
    <property type="entry name" value="EF-G-binding_N"/>
</dbReference>
<dbReference type="Pfam" id="PF16571">
    <property type="entry name" value="FBP_C"/>
    <property type="match status" value="1"/>
</dbReference>
<evidence type="ECO:0000313" key="4">
    <source>
        <dbReference type="EMBL" id="WDI00384.1"/>
    </source>
</evidence>
<dbReference type="InterPro" id="IPR032330">
    <property type="entry name" value="EF-G-binding_C"/>
</dbReference>
<evidence type="ECO:0000259" key="1">
    <source>
        <dbReference type="Pfam" id="PF07299"/>
    </source>
</evidence>
<evidence type="ECO:0000259" key="2">
    <source>
        <dbReference type="Pfam" id="PF16571"/>
    </source>
</evidence>
<dbReference type="RefSeq" id="WP_274337211.1">
    <property type="nucleotide sequence ID" value="NZ_CP118101.1"/>
</dbReference>
<organism evidence="3 5">
    <name type="scientific">Paenibacillus urinalis</name>
    <dbReference type="NCBI Taxonomy" id="521520"/>
    <lineage>
        <taxon>Bacteria</taxon>
        <taxon>Bacillati</taxon>
        <taxon>Bacillota</taxon>
        <taxon>Bacilli</taxon>
        <taxon>Bacillales</taxon>
        <taxon>Paenibacillaceae</taxon>
        <taxon>Paenibacillus</taxon>
    </lineage>
</organism>
<accession>A0AAX3MTW8</accession>
<keyword evidence="6" id="KW-1185">Reference proteome</keyword>
<reference evidence="3 6" key="1">
    <citation type="submission" date="2023-02" db="EMBL/GenBank/DDBJ databases">
        <title>Pathogen: clinical or host-associated sample.</title>
        <authorList>
            <person name="Hergert J."/>
            <person name="Casey R."/>
            <person name="Wagner J."/>
            <person name="Young E.L."/>
            <person name="Oakeson K.F."/>
        </authorList>
    </citation>
    <scope>NUCLEOTIDE SEQUENCE</scope>
    <source>
        <strain evidence="4 6">2022CK-00829</strain>
        <strain evidence="3">2022CK-00830</strain>
    </source>
</reference>
<dbReference type="CDD" id="cd16342">
    <property type="entry name" value="FusC_FusB"/>
    <property type="match status" value="1"/>
</dbReference>
<dbReference type="EMBL" id="CP118108">
    <property type="protein sequence ID" value="WDI00384.1"/>
    <property type="molecule type" value="Genomic_DNA"/>
</dbReference>